<reference evidence="3 4" key="1">
    <citation type="journal article" date="2018" name="New Phytol.">
        <title>Phylogenomics of Endogonaceae and evolution of mycorrhizas within Mucoromycota.</title>
        <authorList>
            <person name="Chang Y."/>
            <person name="Desiro A."/>
            <person name="Na H."/>
            <person name="Sandor L."/>
            <person name="Lipzen A."/>
            <person name="Clum A."/>
            <person name="Barry K."/>
            <person name="Grigoriev I.V."/>
            <person name="Martin F.M."/>
            <person name="Stajich J.E."/>
            <person name="Smith M.E."/>
            <person name="Bonito G."/>
            <person name="Spatafora J.W."/>
        </authorList>
    </citation>
    <scope>NUCLEOTIDE SEQUENCE [LARGE SCALE GENOMIC DNA]</scope>
    <source>
        <strain evidence="3 4">AD002</strain>
    </source>
</reference>
<dbReference type="PANTHER" id="PTHR15696">
    <property type="entry name" value="SMG-7 SUPPRESSOR WITH MORPHOLOGICAL EFFECT ON GENITALIA PROTEIN 7"/>
    <property type="match status" value="1"/>
</dbReference>
<protein>
    <recommendedName>
        <fullName evidence="2">Telomerase activating protein Est1-like N-terminal domain-containing protein</fullName>
    </recommendedName>
</protein>
<feature type="region of interest" description="Disordered" evidence="1">
    <location>
        <begin position="249"/>
        <end position="270"/>
    </location>
</feature>
<evidence type="ECO:0000313" key="4">
    <source>
        <dbReference type="Proteomes" id="UP000274822"/>
    </source>
</evidence>
<dbReference type="SUPFAM" id="SSF48452">
    <property type="entry name" value="TPR-like"/>
    <property type="match status" value="1"/>
</dbReference>
<dbReference type="InterPro" id="IPR019458">
    <property type="entry name" value="Est1-like_N"/>
</dbReference>
<dbReference type="PANTHER" id="PTHR15696:SF0">
    <property type="entry name" value="TELOMERASE-BINDING PROTEIN EST1A"/>
    <property type="match status" value="1"/>
</dbReference>
<feature type="non-terminal residue" evidence="3">
    <location>
        <position position="289"/>
    </location>
</feature>
<dbReference type="GO" id="GO:0042162">
    <property type="term" value="F:telomeric DNA binding"/>
    <property type="evidence" value="ECO:0007669"/>
    <property type="project" value="TreeGrafter"/>
</dbReference>
<dbReference type="InterPro" id="IPR011990">
    <property type="entry name" value="TPR-like_helical_dom_sf"/>
</dbReference>
<dbReference type="Gene3D" id="1.25.40.10">
    <property type="entry name" value="Tetratricopeptide repeat domain"/>
    <property type="match status" value="1"/>
</dbReference>
<accession>A0A433Q483</accession>
<dbReference type="Proteomes" id="UP000274822">
    <property type="component" value="Unassembled WGS sequence"/>
</dbReference>
<name>A0A433Q483_9FUNG</name>
<dbReference type="GO" id="GO:0070034">
    <property type="term" value="F:telomerase RNA binding"/>
    <property type="evidence" value="ECO:0007669"/>
    <property type="project" value="TreeGrafter"/>
</dbReference>
<evidence type="ECO:0000259" key="2">
    <source>
        <dbReference type="Pfam" id="PF10374"/>
    </source>
</evidence>
<evidence type="ECO:0000256" key="1">
    <source>
        <dbReference type="SAM" id="MobiDB-lite"/>
    </source>
</evidence>
<gene>
    <name evidence="3" type="ORF">BC938DRAFT_473304</name>
</gene>
<keyword evidence="4" id="KW-1185">Reference proteome</keyword>
<evidence type="ECO:0000313" key="3">
    <source>
        <dbReference type="EMBL" id="RUS24631.1"/>
    </source>
</evidence>
<dbReference type="InterPro" id="IPR045153">
    <property type="entry name" value="Est1/Ebs1-like"/>
</dbReference>
<sequence length="289" mass="32482">MSSLLLVPSNTTQLSREEKRQKLSELFRYAADPLMPASETKFCEKGQSSALEKQLKDFQTQQNLLFRDNKASARTAEQHAALDEEVAFLRDSLKDIYEEIILGDLHLATTSNAEERLWRNVFHAYIEDARVRLRRLSPVPRGDAHLREPYDRLRFELNRHLDIGFGFYHDLINALKNQFGINMNIVGVELFKSSANPHHPISPSSSPSVSSLVLKELAASTIQRCLIYLGDLARYRVVHVQDAAQADGADAETSAASNGNGGPGGGDDPARWDMARGFYLKAIEVWRDQ</sequence>
<dbReference type="GO" id="GO:0000184">
    <property type="term" value="P:nuclear-transcribed mRNA catabolic process, nonsense-mediated decay"/>
    <property type="evidence" value="ECO:0007669"/>
    <property type="project" value="TreeGrafter"/>
</dbReference>
<dbReference type="Pfam" id="PF10374">
    <property type="entry name" value="EST1"/>
    <property type="match status" value="1"/>
</dbReference>
<feature type="compositionally biased region" description="Low complexity" evidence="1">
    <location>
        <begin position="249"/>
        <end position="258"/>
    </location>
</feature>
<dbReference type="GO" id="GO:0005697">
    <property type="term" value="C:telomerase holoenzyme complex"/>
    <property type="evidence" value="ECO:0007669"/>
    <property type="project" value="TreeGrafter"/>
</dbReference>
<dbReference type="AlphaFoldDB" id="A0A433Q483"/>
<organism evidence="3 4">
    <name type="scientific">Jimgerdemannia flammicorona</name>
    <dbReference type="NCBI Taxonomy" id="994334"/>
    <lineage>
        <taxon>Eukaryota</taxon>
        <taxon>Fungi</taxon>
        <taxon>Fungi incertae sedis</taxon>
        <taxon>Mucoromycota</taxon>
        <taxon>Mucoromycotina</taxon>
        <taxon>Endogonomycetes</taxon>
        <taxon>Endogonales</taxon>
        <taxon>Endogonaceae</taxon>
        <taxon>Jimgerdemannia</taxon>
    </lineage>
</organism>
<proteinExistence type="predicted"/>
<dbReference type="EMBL" id="RBNJ01015403">
    <property type="protein sequence ID" value="RUS24631.1"/>
    <property type="molecule type" value="Genomic_DNA"/>
</dbReference>
<comment type="caution">
    <text evidence="3">The sequence shown here is derived from an EMBL/GenBank/DDBJ whole genome shotgun (WGS) entry which is preliminary data.</text>
</comment>
<feature type="domain" description="Telomerase activating protein Est1-like N-terminal" evidence="2">
    <location>
        <begin position="113"/>
        <end position="236"/>
    </location>
</feature>